<organism evidence="4 5">
    <name type="scientific">Paracoccus tegillarcae</name>
    <dbReference type="NCBI Taxonomy" id="1529068"/>
    <lineage>
        <taxon>Bacteria</taxon>
        <taxon>Pseudomonadati</taxon>
        <taxon>Pseudomonadota</taxon>
        <taxon>Alphaproteobacteria</taxon>
        <taxon>Rhodobacterales</taxon>
        <taxon>Paracoccaceae</taxon>
        <taxon>Paracoccus</taxon>
    </lineage>
</organism>
<dbReference type="PRINTS" id="PR01805">
    <property type="entry name" value="VACJLIPOPROT"/>
</dbReference>
<evidence type="ECO:0000256" key="2">
    <source>
        <dbReference type="ARBA" id="ARBA00022729"/>
    </source>
</evidence>
<comment type="similarity">
    <text evidence="1">Belongs to the MlaA family.</text>
</comment>
<name>A0A2K9EPC4_9RHOB</name>
<feature type="compositionally biased region" description="Acidic residues" evidence="3">
    <location>
        <begin position="244"/>
        <end position="261"/>
    </location>
</feature>
<keyword evidence="2" id="KW-0732">Signal</keyword>
<dbReference type="OrthoDB" id="9785326at2"/>
<protein>
    <submittedName>
        <fullName evidence="4">ABC transporter</fullName>
    </submittedName>
</protein>
<proteinExistence type="inferred from homology"/>
<dbReference type="PANTHER" id="PTHR30035">
    <property type="entry name" value="LIPOPROTEIN VACJ-RELATED"/>
    <property type="match status" value="1"/>
</dbReference>
<sequence>MHVPLVLLLLGACTAQGDRPAQTVNDPFESTNRQIHAFNKGLDTNLVRPLTRAMDGGDQPDAGAETGGPLDIVANIGGNLSLPGKVLNHILQGRPEPAMRNGLRFVVNSTLGLGGMHDPAGAEFALTEIDTDFGETLYVWGLPEGPYLELPVLGPSTSRRAVGRVVDMAIDPLDNWLNRDQRNGATAIRLISKAGERSRFGDTVDSVLYESADSYAQARLIYLMHRHHELGQEGGTDDPYVIDPYEDSAASDDGIIDPYED</sequence>
<dbReference type="AlphaFoldDB" id="A0A2K9EPC4"/>
<dbReference type="KEGG" id="paro:CUV01_09355"/>
<evidence type="ECO:0000313" key="5">
    <source>
        <dbReference type="Proteomes" id="UP000233742"/>
    </source>
</evidence>
<dbReference type="Pfam" id="PF04333">
    <property type="entry name" value="MlaA"/>
    <property type="match status" value="1"/>
</dbReference>
<dbReference type="GO" id="GO:0120010">
    <property type="term" value="P:intermembrane phospholipid transfer"/>
    <property type="evidence" value="ECO:0007669"/>
    <property type="project" value="TreeGrafter"/>
</dbReference>
<gene>
    <name evidence="4" type="ORF">CUV01_09355</name>
</gene>
<keyword evidence="5" id="KW-1185">Reference proteome</keyword>
<dbReference type="InterPro" id="IPR007428">
    <property type="entry name" value="MlaA"/>
</dbReference>
<evidence type="ECO:0000313" key="4">
    <source>
        <dbReference type="EMBL" id="AUH35337.1"/>
    </source>
</evidence>
<feature type="region of interest" description="Disordered" evidence="3">
    <location>
        <begin position="233"/>
        <end position="261"/>
    </location>
</feature>
<accession>A0A2K9EPC4</accession>
<evidence type="ECO:0000256" key="3">
    <source>
        <dbReference type="SAM" id="MobiDB-lite"/>
    </source>
</evidence>
<evidence type="ECO:0000256" key="1">
    <source>
        <dbReference type="ARBA" id="ARBA00010634"/>
    </source>
</evidence>
<dbReference type="Proteomes" id="UP000233742">
    <property type="component" value="Chromosome"/>
</dbReference>
<reference evidence="4 5" key="1">
    <citation type="submission" date="2017-12" db="EMBL/GenBank/DDBJ databases">
        <authorList>
            <person name="Hurst M.R.H."/>
        </authorList>
    </citation>
    <scope>NUCLEOTIDE SEQUENCE [LARGE SCALE GENOMIC DNA]</scope>
    <source>
        <strain evidence="4 5">BM15</strain>
    </source>
</reference>
<dbReference type="GO" id="GO:0016020">
    <property type="term" value="C:membrane"/>
    <property type="evidence" value="ECO:0007669"/>
    <property type="project" value="InterPro"/>
</dbReference>
<dbReference type="PANTHER" id="PTHR30035:SF3">
    <property type="entry name" value="INTERMEMBRANE PHOSPHOLIPID TRANSPORT SYSTEM LIPOPROTEIN MLAA"/>
    <property type="match status" value="1"/>
</dbReference>
<dbReference type="EMBL" id="CP025408">
    <property type="protein sequence ID" value="AUH35337.1"/>
    <property type="molecule type" value="Genomic_DNA"/>
</dbReference>